<proteinExistence type="inferred from homology"/>
<dbReference type="Gene3D" id="3.90.380.10">
    <property type="entry name" value="Naphthalene 1,2-dioxygenase Alpha Subunit, Chain A, domain 1"/>
    <property type="match status" value="1"/>
</dbReference>
<keyword evidence="5" id="KW-0408">Iron</keyword>
<organism evidence="9 10">
    <name type="scientific">Nocardioides marinus</name>
    <dbReference type="NCBI Taxonomy" id="374514"/>
    <lineage>
        <taxon>Bacteria</taxon>
        <taxon>Bacillati</taxon>
        <taxon>Actinomycetota</taxon>
        <taxon>Actinomycetes</taxon>
        <taxon>Propionibacteriales</taxon>
        <taxon>Nocardioidaceae</taxon>
        <taxon>Nocardioides</taxon>
    </lineage>
</organism>
<dbReference type="Pfam" id="PF00848">
    <property type="entry name" value="Ring_hydroxyl_A"/>
    <property type="match status" value="1"/>
</dbReference>
<gene>
    <name evidence="9" type="ORF">BKA05_000945</name>
</gene>
<dbReference type="GO" id="GO:0051213">
    <property type="term" value="F:dioxygenase activity"/>
    <property type="evidence" value="ECO:0007669"/>
    <property type="project" value="UniProtKB-KW"/>
</dbReference>
<evidence type="ECO:0000313" key="10">
    <source>
        <dbReference type="Proteomes" id="UP000537326"/>
    </source>
</evidence>
<keyword evidence="10" id="KW-1185">Reference proteome</keyword>
<feature type="region of interest" description="Disordered" evidence="7">
    <location>
        <begin position="1"/>
        <end position="30"/>
    </location>
</feature>
<keyword evidence="6" id="KW-0411">Iron-sulfur</keyword>
<feature type="domain" description="Rieske" evidence="8">
    <location>
        <begin position="76"/>
        <end position="173"/>
    </location>
</feature>
<dbReference type="SUPFAM" id="SSF50022">
    <property type="entry name" value="ISP domain"/>
    <property type="match status" value="1"/>
</dbReference>
<dbReference type="CDD" id="cd08879">
    <property type="entry name" value="RHO_alpha_C_AntDO-like"/>
    <property type="match status" value="1"/>
</dbReference>
<dbReference type="SUPFAM" id="SSF55961">
    <property type="entry name" value="Bet v1-like"/>
    <property type="match status" value="1"/>
</dbReference>
<keyword evidence="9" id="KW-0223">Dioxygenase</keyword>
<dbReference type="AlphaFoldDB" id="A0A7Z0C153"/>
<dbReference type="PROSITE" id="PS51296">
    <property type="entry name" value="RIESKE"/>
    <property type="match status" value="1"/>
</dbReference>
<protein>
    <submittedName>
        <fullName evidence="9">Phenylpropionate dioxygenase-like ring-hydroxylating dioxygenase large terminal subunit</fullName>
    </submittedName>
</protein>
<name>A0A7Z0C153_9ACTN</name>
<dbReference type="InterPro" id="IPR036922">
    <property type="entry name" value="Rieske_2Fe-2S_sf"/>
</dbReference>
<accession>A0A7Z0C153</accession>
<evidence type="ECO:0000256" key="3">
    <source>
        <dbReference type="ARBA" id="ARBA00022723"/>
    </source>
</evidence>
<reference evidence="9 10" key="1">
    <citation type="submission" date="2020-07" db="EMBL/GenBank/DDBJ databases">
        <title>Sequencing the genomes of 1000 actinobacteria strains.</title>
        <authorList>
            <person name="Klenk H.-P."/>
        </authorList>
    </citation>
    <scope>NUCLEOTIDE SEQUENCE [LARGE SCALE GENOMIC DNA]</scope>
    <source>
        <strain evidence="9 10">DSM 18248</strain>
    </source>
</reference>
<dbReference type="CDD" id="cd03469">
    <property type="entry name" value="Rieske_RO_Alpha_N"/>
    <property type="match status" value="1"/>
</dbReference>
<evidence type="ECO:0000256" key="1">
    <source>
        <dbReference type="ARBA" id="ARBA00008751"/>
    </source>
</evidence>
<dbReference type="InterPro" id="IPR015879">
    <property type="entry name" value="Ring_hydroxy_dOase_asu_C_dom"/>
</dbReference>
<dbReference type="PRINTS" id="PR00090">
    <property type="entry name" value="RNGDIOXGNASE"/>
</dbReference>
<dbReference type="Gene3D" id="2.102.10.10">
    <property type="entry name" value="Rieske [2Fe-2S] iron-sulphur domain"/>
    <property type="match status" value="1"/>
</dbReference>
<evidence type="ECO:0000256" key="4">
    <source>
        <dbReference type="ARBA" id="ARBA00023002"/>
    </source>
</evidence>
<keyword evidence="4" id="KW-0560">Oxidoreductase</keyword>
<comment type="caution">
    <text evidence="9">The sequence shown here is derived from an EMBL/GenBank/DDBJ whole genome shotgun (WGS) entry which is preliminary data.</text>
</comment>
<keyword evidence="2" id="KW-0001">2Fe-2S</keyword>
<dbReference type="RefSeq" id="WP_246289753.1">
    <property type="nucleotide sequence ID" value="NZ_BAAAPP010000012.1"/>
</dbReference>
<evidence type="ECO:0000256" key="5">
    <source>
        <dbReference type="ARBA" id="ARBA00023004"/>
    </source>
</evidence>
<dbReference type="Proteomes" id="UP000537326">
    <property type="component" value="Unassembled WGS sequence"/>
</dbReference>
<evidence type="ECO:0000313" key="9">
    <source>
        <dbReference type="EMBL" id="NYI09430.1"/>
    </source>
</evidence>
<dbReference type="InterPro" id="IPR017941">
    <property type="entry name" value="Rieske_2Fe-2S"/>
</dbReference>
<evidence type="ECO:0000256" key="7">
    <source>
        <dbReference type="SAM" id="MobiDB-lite"/>
    </source>
</evidence>
<dbReference type="Pfam" id="PF00355">
    <property type="entry name" value="Rieske"/>
    <property type="match status" value="1"/>
</dbReference>
<dbReference type="GO" id="GO:0016705">
    <property type="term" value="F:oxidoreductase activity, acting on paired donors, with incorporation or reduction of molecular oxygen"/>
    <property type="evidence" value="ECO:0007669"/>
    <property type="project" value="UniProtKB-ARBA"/>
</dbReference>
<keyword evidence="3" id="KW-0479">Metal-binding</keyword>
<evidence type="ECO:0000259" key="8">
    <source>
        <dbReference type="PROSITE" id="PS51296"/>
    </source>
</evidence>
<dbReference type="GO" id="GO:0051537">
    <property type="term" value="F:2 iron, 2 sulfur cluster binding"/>
    <property type="evidence" value="ECO:0007669"/>
    <property type="project" value="UniProtKB-KW"/>
</dbReference>
<dbReference type="EMBL" id="JACBZI010000001">
    <property type="protein sequence ID" value="NYI09430.1"/>
    <property type="molecule type" value="Genomic_DNA"/>
</dbReference>
<dbReference type="GO" id="GO:0004497">
    <property type="term" value="F:monooxygenase activity"/>
    <property type="evidence" value="ECO:0007669"/>
    <property type="project" value="UniProtKB-ARBA"/>
</dbReference>
<sequence length="461" mass="52221">MRNRNSQRKGSSGHDQAFDEGEEKMTIGETVSDGALTELSRWSDRVLEDRVHRTLYTDPAVFEEEIVKVFGGQSWVYLAHESQLPKPHSYLSVRMGQRPLLLTRDRNGALHGIFNRCTHRGATICRDEAGVAKSFQCPYHGWTFRNTGELVGAPWPEGYGMDFDKSQFGLLKVNRIETYRGFIFGTLNEDAPSVPDWLGPATTWLDYWIDRAPDGEVFVRSAAYRMGYRGNWKLAYDNAGDGYHPSFSHRSLLEMASRMGDSKDMSYFGRTPDDGPMRSYSLGNGHSVIDQRPAHEGGFWVNQRPQPGRERFEEEIRAKYPERADELLDLCVGAQINLSIFPNLLIIGNQIQVIEPLAVAQTQLIWHATSIGGVPEEVNTVRMRTQEDFPAFGEPDDQANFEEVQRGLGVVEEEWILMNRGLGTGWQSAPEDGVVSTAVTDELHMRSYYVEWIKRMDGDQA</sequence>
<dbReference type="PANTHER" id="PTHR43756">
    <property type="entry name" value="CHOLINE MONOOXYGENASE, CHLOROPLASTIC"/>
    <property type="match status" value="1"/>
</dbReference>
<dbReference type="PANTHER" id="PTHR43756:SF1">
    <property type="entry name" value="3-PHENYLPROPIONATE_CINNAMIC ACID DIOXYGENASE SUBUNIT ALPHA"/>
    <property type="match status" value="1"/>
</dbReference>
<evidence type="ECO:0000256" key="2">
    <source>
        <dbReference type="ARBA" id="ARBA00022714"/>
    </source>
</evidence>
<comment type="similarity">
    <text evidence="1">Belongs to the bacterial ring-hydroxylating dioxygenase alpha subunit family.</text>
</comment>
<dbReference type="InterPro" id="IPR001663">
    <property type="entry name" value="Rng_hydr_dOase-A"/>
</dbReference>
<evidence type="ECO:0000256" key="6">
    <source>
        <dbReference type="ARBA" id="ARBA00023014"/>
    </source>
</evidence>
<dbReference type="GO" id="GO:0005506">
    <property type="term" value="F:iron ion binding"/>
    <property type="evidence" value="ECO:0007669"/>
    <property type="project" value="InterPro"/>
</dbReference>